<comment type="caution">
    <text evidence="3">The sequence shown here is derived from an EMBL/GenBank/DDBJ whole genome shotgun (WGS) entry which is preliminary data.</text>
</comment>
<sequence>MASPWATEPSVAEAMPAPAAISPPATIVTAAAFFRFFTYKPSLRLPRQSPQHALENGRTPERMRHSGDIPTTV</sequence>
<feature type="transmembrane region" description="Helical" evidence="2">
    <location>
        <begin position="20"/>
        <end position="38"/>
    </location>
</feature>
<dbReference type="Proteomes" id="UP001499878">
    <property type="component" value="Unassembled WGS sequence"/>
</dbReference>
<evidence type="ECO:0000256" key="2">
    <source>
        <dbReference type="SAM" id="Phobius"/>
    </source>
</evidence>
<dbReference type="EMBL" id="BAABJR010000007">
    <property type="protein sequence ID" value="GAA5209493.1"/>
    <property type="molecule type" value="Genomic_DNA"/>
</dbReference>
<feature type="compositionally biased region" description="Basic and acidic residues" evidence="1">
    <location>
        <begin position="58"/>
        <end position="67"/>
    </location>
</feature>
<keyword evidence="2" id="KW-0812">Transmembrane</keyword>
<proteinExistence type="predicted"/>
<keyword evidence="4" id="KW-1185">Reference proteome</keyword>
<gene>
    <name evidence="3" type="ORF">GCM10023323_33220</name>
</gene>
<evidence type="ECO:0000256" key="1">
    <source>
        <dbReference type="SAM" id="MobiDB-lite"/>
    </source>
</evidence>
<reference evidence="4" key="1">
    <citation type="journal article" date="2019" name="Int. J. Syst. Evol. Microbiol.">
        <title>The Global Catalogue of Microorganisms (GCM) 10K type strain sequencing project: providing services to taxonomists for standard genome sequencing and annotation.</title>
        <authorList>
            <consortium name="The Broad Institute Genomics Platform"/>
            <consortium name="The Broad Institute Genome Sequencing Center for Infectious Disease"/>
            <person name="Wu L."/>
            <person name="Ma J."/>
        </authorList>
    </citation>
    <scope>NUCLEOTIDE SEQUENCE [LARGE SCALE GENOMIC DNA]</scope>
    <source>
        <strain evidence="4">JCM 18306</strain>
    </source>
</reference>
<protein>
    <submittedName>
        <fullName evidence="3">Uncharacterized protein</fullName>
    </submittedName>
</protein>
<evidence type="ECO:0000313" key="3">
    <source>
        <dbReference type="EMBL" id="GAA5209493.1"/>
    </source>
</evidence>
<feature type="region of interest" description="Disordered" evidence="1">
    <location>
        <begin position="47"/>
        <end position="73"/>
    </location>
</feature>
<keyword evidence="2" id="KW-1133">Transmembrane helix</keyword>
<keyword evidence="2" id="KW-0472">Membrane</keyword>
<evidence type="ECO:0000313" key="4">
    <source>
        <dbReference type="Proteomes" id="UP001499878"/>
    </source>
</evidence>
<accession>A0ABP9T5W8</accession>
<name>A0ABP9T5W8_9ACTN</name>
<organism evidence="3 4">
    <name type="scientific">Streptomyces thinghirensis</name>
    <dbReference type="NCBI Taxonomy" id="551547"/>
    <lineage>
        <taxon>Bacteria</taxon>
        <taxon>Bacillati</taxon>
        <taxon>Actinomycetota</taxon>
        <taxon>Actinomycetes</taxon>
        <taxon>Kitasatosporales</taxon>
        <taxon>Streptomycetaceae</taxon>
        <taxon>Streptomyces</taxon>
    </lineage>
</organism>